<organism evidence="2 3">
    <name type="scientific">Mycena maculata</name>
    <dbReference type="NCBI Taxonomy" id="230809"/>
    <lineage>
        <taxon>Eukaryota</taxon>
        <taxon>Fungi</taxon>
        <taxon>Dikarya</taxon>
        <taxon>Basidiomycota</taxon>
        <taxon>Agaricomycotina</taxon>
        <taxon>Agaricomycetes</taxon>
        <taxon>Agaricomycetidae</taxon>
        <taxon>Agaricales</taxon>
        <taxon>Marasmiineae</taxon>
        <taxon>Mycenaceae</taxon>
        <taxon>Mycena</taxon>
    </lineage>
</organism>
<gene>
    <name evidence="2" type="ORF">DFH07DRAFT_803932</name>
</gene>
<reference evidence="2" key="1">
    <citation type="submission" date="2023-03" db="EMBL/GenBank/DDBJ databases">
        <title>Massive genome expansion in bonnet fungi (Mycena s.s.) driven by repeated elements and novel gene families across ecological guilds.</title>
        <authorList>
            <consortium name="Lawrence Berkeley National Laboratory"/>
            <person name="Harder C.B."/>
            <person name="Miyauchi S."/>
            <person name="Viragh M."/>
            <person name="Kuo A."/>
            <person name="Thoen E."/>
            <person name="Andreopoulos B."/>
            <person name="Lu D."/>
            <person name="Skrede I."/>
            <person name="Drula E."/>
            <person name="Henrissat B."/>
            <person name="Morin E."/>
            <person name="Kohler A."/>
            <person name="Barry K."/>
            <person name="LaButti K."/>
            <person name="Morin E."/>
            <person name="Salamov A."/>
            <person name="Lipzen A."/>
            <person name="Mereny Z."/>
            <person name="Hegedus B."/>
            <person name="Baldrian P."/>
            <person name="Stursova M."/>
            <person name="Weitz H."/>
            <person name="Taylor A."/>
            <person name="Grigoriev I.V."/>
            <person name="Nagy L.G."/>
            <person name="Martin F."/>
            <person name="Kauserud H."/>
        </authorList>
    </citation>
    <scope>NUCLEOTIDE SEQUENCE</scope>
    <source>
        <strain evidence="2">CBHHK188m</strain>
    </source>
</reference>
<keyword evidence="1" id="KW-0472">Membrane</keyword>
<accession>A0AAD7NR74</accession>
<name>A0AAD7NR74_9AGAR</name>
<dbReference type="Proteomes" id="UP001215280">
    <property type="component" value="Unassembled WGS sequence"/>
</dbReference>
<evidence type="ECO:0000256" key="1">
    <source>
        <dbReference type="SAM" id="Phobius"/>
    </source>
</evidence>
<proteinExistence type="predicted"/>
<feature type="transmembrane region" description="Helical" evidence="1">
    <location>
        <begin position="12"/>
        <end position="32"/>
    </location>
</feature>
<evidence type="ECO:0000313" key="2">
    <source>
        <dbReference type="EMBL" id="KAJ7771270.1"/>
    </source>
</evidence>
<evidence type="ECO:0000313" key="3">
    <source>
        <dbReference type="Proteomes" id="UP001215280"/>
    </source>
</evidence>
<sequence length="72" mass="8105">MQRFPTSGITVTPSISTFITLLRVLGLSLRIYTSSQTFCRNRVPSFQGILRSPPYSGMDKDSAYSMSIRRRG</sequence>
<keyword evidence="3" id="KW-1185">Reference proteome</keyword>
<dbReference type="EMBL" id="JARJLG010000021">
    <property type="protein sequence ID" value="KAJ7771270.1"/>
    <property type="molecule type" value="Genomic_DNA"/>
</dbReference>
<keyword evidence="1" id="KW-0812">Transmembrane</keyword>
<protein>
    <submittedName>
        <fullName evidence="2">Uncharacterized protein</fullName>
    </submittedName>
</protein>
<comment type="caution">
    <text evidence="2">The sequence shown here is derived from an EMBL/GenBank/DDBJ whole genome shotgun (WGS) entry which is preliminary data.</text>
</comment>
<keyword evidence="1" id="KW-1133">Transmembrane helix</keyword>
<dbReference type="AlphaFoldDB" id="A0AAD7NR74"/>